<dbReference type="Proteomes" id="UP001321580">
    <property type="component" value="Unassembled WGS sequence"/>
</dbReference>
<evidence type="ECO:0000313" key="3">
    <source>
        <dbReference type="Proteomes" id="UP001321580"/>
    </source>
</evidence>
<proteinExistence type="predicted"/>
<keyword evidence="3" id="KW-1185">Reference proteome</keyword>
<gene>
    <name evidence="2" type="ORF">QLQ15_05700</name>
</gene>
<comment type="caution">
    <text evidence="2">The sequence shown here is derived from an EMBL/GenBank/DDBJ whole genome shotgun (WGS) entry which is preliminary data.</text>
</comment>
<feature type="domain" description="Putative zinc-finger" evidence="1">
    <location>
        <begin position="13"/>
        <end position="45"/>
    </location>
</feature>
<name>A0ABT6XE35_9GAMM</name>
<reference evidence="2 3" key="1">
    <citation type="submission" date="2023-05" db="EMBL/GenBank/DDBJ databases">
        <title>Lysobacter sp. strain LF1 Genome sequencing and assembly.</title>
        <authorList>
            <person name="Jung Y."/>
        </authorList>
    </citation>
    <scope>NUCLEOTIDE SEQUENCE [LARGE SCALE GENOMIC DNA]</scope>
    <source>
        <strain evidence="2 3">LF1</strain>
    </source>
</reference>
<dbReference type="EMBL" id="JASGBI010000001">
    <property type="protein sequence ID" value="MDI9238405.1"/>
    <property type="molecule type" value="Genomic_DNA"/>
</dbReference>
<accession>A0ABT6XE35</accession>
<dbReference type="Gene3D" id="1.10.10.1320">
    <property type="entry name" value="Anti-sigma factor, zinc-finger domain"/>
    <property type="match status" value="1"/>
</dbReference>
<dbReference type="RefSeq" id="WP_283211866.1">
    <property type="nucleotide sequence ID" value="NZ_JASGBI010000001.1"/>
</dbReference>
<evidence type="ECO:0000313" key="2">
    <source>
        <dbReference type="EMBL" id="MDI9238405.1"/>
    </source>
</evidence>
<dbReference type="Pfam" id="PF13490">
    <property type="entry name" value="zf-HC2"/>
    <property type="match status" value="1"/>
</dbReference>
<evidence type="ECO:0000259" key="1">
    <source>
        <dbReference type="Pfam" id="PF13490"/>
    </source>
</evidence>
<dbReference type="InterPro" id="IPR041916">
    <property type="entry name" value="Anti_sigma_zinc_sf"/>
</dbReference>
<protein>
    <submittedName>
        <fullName evidence="2">Zf-HC2 domain-containing protein</fullName>
    </submittedName>
</protein>
<organism evidence="2 3">
    <name type="scientific">Lysobacter stagni</name>
    <dbReference type="NCBI Taxonomy" id="3045172"/>
    <lineage>
        <taxon>Bacteria</taxon>
        <taxon>Pseudomonadati</taxon>
        <taxon>Pseudomonadota</taxon>
        <taxon>Gammaproteobacteria</taxon>
        <taxon>Lysobacterales</taxon>
        <taxon>Lysobacteraceae</taxon>
        <taxon>Lysobacter</taxon>
    </lineage>
</organism>
<dbReference type="InterPro" id="IPR027383">
    <property type="entry name" value="Znf_put"/>
</dbReference>
<sequence length="221" mass="24375">MKILRFEGSAHSEAERLLPWYVNETLDDAEQARVDQHLAQCRQCQREVEFLRGLKSACAEPRATVDPTAAFRRLQDRLRPSRAHSRTSLVGRARNAWLDLSIPLRGAVAMSCVLTLGLFGMALLRDEPAVLYRTLGDAPARGVVAGSDLRHLVVVFDPHIEHARMQQLLRASQARIVDGPNDAGAYVLAVPSDREASVRDALRAAAGVTLVESIDPVERPQ</sequence>